<reference evidence="1" key="2">
    <citation type="journal article" date="2021" name="Genome Biol. Evol.">
        <title>Developing a high-quality reference genome for a parasitic bivalve with doubly uniparental inheritance (Bivalvia: Unionida).</title>
        <authorList>
            <person name="Smith C.H."/>
        </authorList>
    </citation>
    <scope>NUCLEOTIDE SEQUENCE</scope>
    <source>
        <strain evidence="1">CHS0354</strain>
        <tissue evidence="1">Mantle</tissue>
    </source>
</reference>
<proteinExistence type="predicted"/>
<sequence>SGHAAVLDLDGLVSSLDNQRVVVVPKDDCPGYKRRRSSLFAFIEKRVHHNCSKGSSVEKDATKGHICIAEERSQKTPKQWCLGDQHGVSMQALELPELVQKSDQQPFQWESVPPMFMRDFFESVSVKRTTDYRLQT</sequence>
<dbReference type="Proteomes" id="UP001195483">
    <property type="component" value="Unassembled WGS sequence"/>
</dbReference>
<dbReference type="AlphaFoldDB" id="A0AAE0VZN5"/>
<organism evidence="1 2">
    <name type="scientific">Potamilus streckersoni</name>
    <dbReference type="NCBI Taxonomy" id="2493646"/>
    <lineage>
        <taxon>Eukaryota</taxon>
        <taxon>Metazoa</taxon>
        <taxon>Spiralia</taxon>
        <taxon>Lophotrochozoa</taxon>
        <taxon>Mollusca</taxon>
        <taxon>Bivalvia</taxon>
        <taxon>Autobranchia</taxon>
        <taxon>Heteroconchia</taxon>
        <taxon>Palaeoheterodonta</taxon>
        <taxon>Unionida</taxon>
        <taxon>Unionoidea</taxon>
        <taxon>Unionidae</taxon>
        <taxon>Ambleminae</taxon>
        <taxon>Lampsilini</taxon>
        <taxon>Potamilus</taxon>
    </lineage>
</organism>
<comment type="caution">
    <text evidence="1">The sequence shown here is derived from an EMBL/GenBank/DDBJ whole genome shotgun (WGS) entry which is preliminary data.</text>
</comment>
<dbReference type="EMBL" id="JAEAOA010001132">
    <property type="protein sequence ID" value="KAK3596056.1"/>
    <property type="molecule type" value="Genomic_DNA"/>
</dbReference>
<evidence type="ECO:0000313" key="2">
    <source>
        <dbReference type="Proteomes" id="UP001195483"/>
    </source>
</evidence>
<reference evidence="1" key="1">
    <citation type="journal article" date="2021" name="Genome Biol. Evol.">
        <title>A High-Quality Reference Genome for a Parasitic Bivalve with Doubly Uniparental Inheritance (Bivalvia: Unionida).</title>
        <authorList>
            <person name="Smith C.H."/>
        </authorList>
    </citation>
    <scope>NUCLEOTIDE SEQUENCE</scope>
    <source>
        <strain evidence="1">CHS0354</strain>
    </source>
</reference>
<reference evidence="1" key="3">
    <citation type="submission" date="2023-05" db="EMBL/GenBank/DDBJ databases">
        <authorList>
            <person name="Smith C.H."/>
        </authorList>
    </citation>
    <scope>NUCLEOTIDE SEQUENCE</scope>
    <source>
        <strain evidence="1">CHS0354</strain>
        <tissue evidence="1">Mantle</tissue>
    </source>
</reference>
<accession>A0AAE0VZN5</accession>
<gene>
    <name evidence="1" type="ORF">CHS0354_018276</name>
</gene>
<name>A0AAE0VZN5_9BIVA</name>
<protein>
    <submittedName>
        <fullName evidence="1">Uncharacterized protein</fullName>
    </submittedName>
</protein>
<keyword evidence="2" id="KW-1185">Reference proteome</keyword>
<feature type="non-terminal residue" evidence="1">
    <location>
        <position position="1"/>
    </location>
</feature>
<evidence type="ECO:0000313" key="1">
    <source>
        <dbReference type="EMBL" id="KAK3596056.1"/>
    </source>
</evidence>